<reference evidence="2" key="2">
    <citation type="submission" date="2021-01" db="UniProtKB">
        <authorList>
            <consortium name="EnsemblMetazoa"/>
        </authorList>
    </citation>
    <scope>IDENTIFICATION</scope>
</reference>
<dbReference type="Proteomes" id="UP000007110">
    <property type="component" value="Unassembled WGS sequence"/>
</dbReference>
<proteinExistence type="predicted"/>
<keyword evidence="3" id="KW-1185">Reference proteome</keyword>
<evidence type="ECO:0000256" key="1">
    <source>
        <dbReference type="SAM" id="MobiDB-lite"/>
    </source>
</evidence>
<evidence type="ECO:0000313" key="2">
    <source>
        <dbReference type="EnsemblMetazoa" id="XP_011679694"/>
    </source>
</evidence>
<feature type="region of interest" description="Disordered" evidence="1">
    <location>
        <begin position="26"/>
        <end position="121"/>
    </location>
</feature>
<dbReference type="EnsemblMetazoa" id="XM_011681392">
    <property type="protein sequence ID" value="XP_011679694"/>
    <property type="gene ID" value="LOC105445626"/>
</dbReference>
<sequence>MASTEEFPTEGVEALVEGFKAATQIPEVTIIPDSESQSDNTQPDNTQSTSSQSDNTQPDNTQSTSSQSDNSQSIFTHSDNTEPHHTPPLMSSTPIPRKRSRKQGSSERGKRARSENNKENSFSVEAKCKGLFKVFVDQLLKAPEGMLTKKVSEDQVNNIKNILRDNKPGQLPLIPVMATGPWPGRVSPQDKFIVLGGYPLFMAAKDLSTDVKYADYRQLAVNMSSEIHGQMIEVNHVNTEAG</sequence>
<dbReference type="KEGG" id="spu:105445626"/>
<protein>
    <submittedName>
        <fullName evidence="2">Uncharacterized protein</fullName>
    </submittedName>
</protein>
<name>A0A7M7HN22_STRPU</name>
<reference evidence="3" key="1">
    <citation type="submission" date="2015-02" db="EMBL/GenBank/DDBJ databases">
        <title>Genome sequencing for Strongylocentrotus purpuratus.</title>
        <authorList>
            <person name="Murali S."/>
            <person name="Liu Y."/>
            <person name="Vee V."/>
            <person name="English A."/>
            <person name="Wang M."/>
            <person name="Skinner E."/>
            <person name="Han Y."/>
            <person name="Muzny D.M."/>
            <person name="Worley K.C."/>
            <person name="Gibbs R.A."/>
        </authorList>
    </citation>
    <scope>NUCLEOTIDE SEQUENCE</scope>
</reference>
<dbReference type="GeneID" id="105445626"/>
<dbReference type="RefSeq" id="XP_011679694.1">
    <property type="nucleotide sequence ID" value="XM_011681392.2"/>
</dbReference>
<feature type="compositionally biased region" description="Low complexity" evidence="1">
    <location>
        <begin position="40"/>
        <end position="73"/>
    </location>
</feature>
<organism evidence="2 3">
    <name type="scientific">Strongylocentrotus purpuratus</name>
    <name type="common">Purple sea urchin</name>
    <dbReference type="NCBI Taxonomy" id="7668"/>
    <lineage>
        <taxon>Eukaryota</taxon>
        <taxon>Metazoa</taxon>
        <taxon>Echinodermata</taxon>
        <taxon>Eleutherozoa</taxon>
        <taxon>Echinozoa</taxon>
        <taxon>Echinoidea</taxon>
        <taxon>Euechinoidea</taxon>
        <taxon>Echinacea</taxon>
        <taxon>Camarodonta</taxon>
        <taxon>Echinidea</taxon>
        <taxon>Strongylocentrotidae</taxon>
        <taxon>Strongylocentrotus</taxon>
    </lineage>
</organism>
<dbReference type="AlphaFoldDB" id="A0A7M7HN22"/>
<feature type="compositionally biased region" description="Basic and acidic residues" evidence="1">
    <location>
        <begin position="104"/>
        <end position="118"/>
    </location>
</feature>
<dbReference type="InParanoid" id="A0A7M7HN22"/>
<evidence type="ECO:0000313" key="3">
    <source>
        <dbReference type="Proteomes" id="UP000007110"/>
    </source>
</evidence>
<accession>A0A7M7HN22</accession>